<dbReference type="AlphaFoldDB" id="A0A5B7FUW9"/>
<dbReference type="EMBL" id="VSRR010008443">
    <property type="protein sequence ID" value="MPC48743.1"/>
    <property type="molecule type" value="Genomic_DNA"/>
</dbReference>
<sequence length="110" mass="11843">MREAGRQEGWRHMTLVPACSRFLLPPPPPPLPHSRSSAALSSPANLTTRRERVTGTARGRLRVGGAALHHPARRLSRNGPELAWPRQHTRPAAAGVSCTSLRSSSAATTN</sequence>
<reference evidence="2 3" key="1">
    <citation type="submission" date="2019-05" db="EMBL/GenBank/DDBJ databases">
        <title>Another draft genome of Portunus trituberculatus and its Hox gene families provides insights of decapod evolution.</title>
        <authorList>
            <person name="Jeong J.-H."/>
            <person name="Song I."/>
            <person name="Kim S."/>
            <person name="Choi T."/>
            <person name="Kim D."/>
            <person name="Ryu S."/>
            <person name="Kim W."/>
        </authorList>
    </citation>
    <scope>NUCLEOTIDE SEQUENCE [LARGE SCALE GENOMIC DNA]</scope>
    <source>
        <tissue evidence="2">Muscle</tissue>
    </source>
</reference>
<dbReference type="Proteomes" id="UP000324222">
    <property type="component" value="Unassembled WGS sequence"/>
</dbReference>
<name>A0A5B7FUW9_PORTR</name>
<evidence type="ECO:0000313" key="2">
    <source>
        <dbReference type="EMBL" id="MPC48743.1"/>
    </source>
</evidence>
<accession>A0A5B7FUW9</accession>
<feature type="compositionally biased region" description="Low complexity" evidence="1">
    <location>
        <begin position="33"/>
        <end position="44"/>
    </location>
</feature>
<protein>
    <submittedName>
        <fullName evidence="2">Uncharacterized protein</fullName>
    </submittedName>
</protein>
<feature type="region of interest" description="Disordered" evidence="1">
    <location>
        <begin position="23"/>
        <end position="110"/>
    </location>
</feature>
<evidence type="ECO:0000256" key="1">
    <source>
        <dbReference type="SAM" id="MobiDB-lite"/>
    </source>
</evidence>
<gene>
    <name evidence="2" type="ORF">E2C01_042526</name>
</gene>
<organism evidence="2 3">
    <name type="scientific">Portunus trituberculatus</name>
    <name type="common">Swimming crab</name>
    <name type="synonym">Neptunus trituberculatus</name>
    <dbReference type="NCBI Taxonomy" id="210409"/>
    <lineage>
        <taxon>Eukaryota</taxon>
        <taxon>Metazoa</taxon>
        <taxon>Ecdysozoa</taxon>
        <taxon>Arthropoda</taxon>
        <taxon>Crustacea</taxon>
        <taxon>Multicrustacea</taxon>
        <taxon>Malacostraca</taxon>
        <taxon>Eumalacostraca</taxon>
        <taxon>Eucarida</taxon>
        <taxon>Decapoda</taxon>
        <taxon>Pleocyemata</taxon>
        <taxon>Brachyura</taxon>
        <taxon>Eubrachyura</taxon>
        <taxon>Portunoidea</taxon>
        <taxon>Portunidae</taxon>
        <taxon>Portuninae</taxon>
        <taxon>Portunus</taxon>
    </lineage>
</organism>
<proteinExistence type="predicted"/>
<keyword evidence="3" id="KW-1185">Reference proteome</keyword>
<evidence type="ECO:0000313" key="3">
    <source>
        <dbReference type="Proteomes" id="UP000324222"/>
    </source>
</evidence>
<feature type="compositionally biased region" description="Polar residues" evidence="1">
    <location>
        <begin position="97"/>
        <end position="110"/>
    </location>
</feature>
<comment type="caution">
    <text evidence="2">The sequence shown here is derived from an EMBL/GenBank/DDBJ whole genome shotgun (WGS) entry which is preliminary data.</text>
</comment>